<keyword evidence="6" id="KW-0653">Protein transport</keyword>
<dbReference type="PANTHER" id="PTHR30625">
    <property type="entry name" value="PROTEIN TOLQ"/>
    <property type="match status" value="1"/>
</dbReference>
<gene>
    <name evidence="12" type="ORF">EZS27_036267</name>
</gene>
<evidence type="ECO:0000256" key="8">
    <source>
        <dbReference type="ARBA" id="ARBA00023136"/>
    </source>
</evidence>
<dbReference type="InterPro" id="IPR002898">
    <property type="entry name" value="MotA_ExbB_proton_chnl"/>
</dbReference>
<keyword evidence="7 10" id="KW-1133">Transmembrane helix</keyword>
<evidence type="ECO:0000256" key="10">
    <source>
        <dbReference type="SAM" id="Phobius"/>
    </source>
</evidence>
<evidence type="ECO:0000256" key="7">
    <source>
        <dbReference type="ARBA" id="ARBA00022989"/>
    </source>
</evidence>
<evidence type="ECO:0000256" key="1">
    <source>
        <dbReference type="ARBA" id="ARBA00004651"/>
    </source>
</evidence>
<feature type="transmembrane region" description="Helical" evidence="10">
    <location>
        <begin position="55"/>
        <end position="77"/>
    </location>
</feature>
<feature type="non-terminal residue" evidence="12">
    <location>
        <position position="1"/>
    </location>
</feature>
<proteinExistence type="inferred from homology"/>
<comment type="subcellular location">
    <subcellularLocation>
        <location evidence="1">Cell membrane</location>
        <topology evidence="1">Multi-pass membrane protein</topology>
    </subcellularLocation>
</comment>
<accession>A0A5J4PVV9</accession>
<dbReference type="GO" id="GO:0005886">
    <property type="term" value="C:plasma membrane"/>
    <property type="evidence" value="ECO:0007669"/>
    <property type="project" value="UniProtKB-SubCell"/>
</dbReference>
<evidence type="ECO:0000256" key="3">
    <source>
        <dbReference type="ARBA" id="ARBA00022448"/>
    </source>
</evidence>
<comment type="similarity">
    <text evidence="2">Belongs to the ExbB/TolQ family.</text>
</comment>
<keyword evidence="5 10" id="KW-0812">Transmembrane</keyword>
<evidence type="ECO:0000259" key="11">
    <source>
        <dbReference type="Pfam" id="PF01618"/>
    </source>
</evidence>
<evidence type="ECO:0000313" key="12">
    <source>
        <dbReference type="EMBL" id="KAA6312868.1"/>
    </source>
</evidence>
<feature type="transmembrane region" description="Helical" evidence="10">
    <location>
        <begin position="12"/>
        <end position="35"/>
    </location>
</feature>
<dbReference type="GO" id="GO:0017038">
    <property type="term" value="P:protein import"/>
    <property type="evidence" value="ECO:0007669"/>
    <property type="project" value="TreeGrafter"/>
</dbReference>
<protein>
    <recommendedName>
        <fullName evidence="11">MotA/TolQ/ExbB proton channel domain-containing protein</fullName>
    </recommendedName>
</protein>
<dbReference type="InterPro" id="IPR050790">
    <property type="entry name" value="ExbB/TolQ_transport"/>
</dbReference>
<feature type="transmembrane region" description="Helical" evidence="10">
    <location>
        <begin position="171"/>
        <end position="192"/>
    </location>
</feature>
<evidence type="ECO:0000256" key="6">
    <source>
        <dbReference type="ARBA" id="ARBA00022927"/>
    </source>
</evidence>
<reference evidence="12" key="1">
    <citation type="submission" date="2019-03" db="EMBL/GenBank/DDBJ databases">
        <title>Single cell metagenomics reveals metabolic interactions within the superorganism composed of flagellate Streblomastix strix and complex community of Bacteroidetes bacteria on its surface.</title>
        <authorList>
            <person name="Treitli S.C."/>
            <person name="Kolisko M."/>
            <person name="Husnik F."/>
            <person name="Keeling P."/>
            <person name="Hampl V."/>
        </authorList>
    </citation>
    <scope>NUCLEOTIDE SEQUENCE</scope>
    <source>
        <strain evidence="12">STM</strain>
    </source>
</reference>
<evidence type="ECO:0000256" key="4">
    <source>
        <dbReference type="ARBA" id="ARBA00022475"/>
    </source>
</evidence>
<dbReference type="EMBL" id="SNRY01006318">
    <property type="protein sequence ID" value="KAA6312868.1"/>
    <property type="molecule type" value="Genomic_DNA"/>
</dbReference>
<keyword evidence="4" id="KW-1003">Cell membrane</keyword>
<organism evidence="12">
    <name type="scientific">termite gut metagenome</name>
    <dbReference type="NCBI Taxonomy" id="433724"/>
    <lineage>
        <taxon>unclassified sequences</taxon>
        <taxon>metagenomes</taxon>
        <taxon>organismal metagenomes</taxon>
    </lineage>
</organism>
<evidence type="ECO:0000256" key="5">
    <source>
        <dbReference type="ARBA" id="ARBA00022692"/>
    </source>
</evidence>
<comment type="caution">
    <text evidence="12">The sequence shown here is derived from an EMBL/GenBank/DDBJ whole genome shotgun (WGS) entry which is preliminary data.</text>
</comment>
<dbReference type="PANTHER" id="PTHR30625:SF15">
    <property type="entry name" value="BIOPOLYMER TRANSPORT PROTEIN EXBB"/>
    <property type="match status" value="1"/>
</dbReference>
<keyword evidence="3" id="KW-0813">Transport</keyword>
<name>A0A5J4PVV9_9ZZZZ</name>
<evidence type="ECO:0000256" key="9">
    <source>
        <dbReference type="SAM" id="Coils"/>
    </source>
</evidence>
<dbReference type="AlphaFoldDB" id="A0A5J4PVV9"/>
<keyword evidence="9" id="KW-0175">Coiled coil</keyword>
<feature type="coiled-coil region" evidence="9">
    <location>
        <begin position="133"/>
        <end position="160"/>
    </location>
</feature>
<feature type="domain" description="MotA/TolQ/ExbB proton channel" evidence="11">
    <location>
        <begin position="124"/>
        <end position="248"/>
    </location>
</feature>
<feature type="transmembrane region" description="Helical" evidence="10">
    <location>
        <begin position="216"/>
        <end position="237"/>
    </location>
</feature>
<evidence type="ECO:0000256" key="2">
    <source>
        <dbReference type="ARBA" id="ARBA00010442"/>
    </source>
</evidence>
<keyword evidence="8 10" id="KW-0472">Membrane</keyword>
<dbReference type="Pfam" id="PF01618">
    <property type="entry name" value="MotA_ExbB"/>
    <property type="match status" value="1"/>
</dbReference>
<sequence>TVKREGKKSRGISAFLVIIIALILAESFFYFVFGADSNFEGNNPDNHPHNLLGTMFKGGFVVPIILTLLLTVVILSVERFFALGKAKGKGNLINFVYDVKADLKKSNLASAEALCAKQQGSVAAIVDAGLKKYKEMETMNLAKEQKIEEIKAEIEEATALELPSMQQNLPIIATISTLGTLMGLFGTVLGMIKSFQALGTGSGVDATALSVGISEALVNTATGILTGALAIISYSYFSGKIDNMTYAIDEMGFALTQTYAETHEK</sequence>